<evidence type="ECO:0000313" key="1">
    <source>
        <dbReference type="EMBL" id="MFC3034473.1"/>
    </source>
</evidence>
<protein>
    <recommendedName>
        <fullName evidence="3">PD-(D/E)XK nuclease family protein</fullName>
    </recommendedName>
</protein>
<comment type="caution">
    <text evidence="1">The sequence shown here is derived from an EMBL/GenBank/DDBJ whole genome shotgun (WGS) entry which is preliminary data.</text>
</comment>
<dbReference type="EMBL" id="JBHRSD010000039">
    <property type="protein sequence ID" value="MFC3034473.1"/>
    <property type="molecule type" value="Genomic_DNA"/>
</dbReference>
<sequence>MQSLLVNLKKYRPRENTTPTENFVTEAFAFLLNTVPDAAQSFLSLLSSQRASLNISGPLDGDSEWSTQQNFGGVYPDMFFSLGHTQLIFEHKTDTGLSHNQLDNYRSYAAKHYNQFLLVLITRHEKQHQQSPDIKLCWRDVYVCLQPLLGRLEEHSKAHWIVSEFLSLLKNEGLGPIAPMSFDGMWHFMAAKQFEGQFNQFVNRLAEEPWPQMAAFDLKIGRQWGRNGLEFRYVVDNKPTWRPGLFIGMLHAPEDHCVTHRNIRGVNLVVIVSFSKAIHPYYASLDAYKSLPRYLTEASQNHPIWHFYNHHQDGEYAKQNRYHAYYLEAPLVDVLIGTETATEQYERLYQVLSEGLDIVVKSAGFEALVKELALLRTPEQSEL</sequence>
<dbReference type="Proteomes" id="UP001595453">
    <property type="component" value="Unassembled WGS sequence"/>
</dbReference>
<evidence type="ECO:0008006" key="3">
    <source>
        <dbReference type="Google" id="ProtNLM"/>
    </source>
</evidence>
<keyword evidence="2" id="KW-1185">Reference proteome</keyword>
<accession>A0ABV7CPL9</accession>
<name>A0ABV7CPL9_9GAMM</name>
<proteinExistence type="predicted"/>
<evidence type="ECO:0000313" key="2">
    <source>
        <dbReference type="Proteomes" id="UP001595453"/>
    </source>
</evidence>
<organism evidence="1 2">
    <name type="scientific">Pseudoalteromonas fenneropenaei</name>
    <dbReference type="NCBI Taxonomy" id="1737459"/>
    <lineage>
        <taxon>Bacteria</taxon>
        <taxon>Pseudomonadati</taxon>
        <taxon>Pseudomonadota</taxon>
        <taxon>Gammaproteobacteria</taxon>
        <taxon>Alteromonadales</taxon>
        <taxon>Pseudoalteromonadaceae</taxon>
        <taxon>Pseudoalteromonas</taxon>
    </lineage>
</organism>
<gene>
    <name evidence="1" type="ORF">ACFOEE_18355</name>
</gene>
<dbReference type="RefSeq" id="WP_377127813.1">
    <property type="nucleotide sequence ID" value="NZ_JBHRSD010000039.1"/>
</dbReference>
<reference evidence="2" key="1">
    <citation type="journal article" date="2019" name="Int. J. Syst. Evol. Microbiol.">
        <title>The Global Catalogue of Microorganisms (GCM) 10K type strain sequencing project: providing services to taxonomists for standard genome sequencing and annotation.</title>
        <authorList>
            <consortium name="The Broad Institute Genomics Platform"/>
            <consortium name="The Broad Institute Genome Sequencing Center for Infectious Disease"/>
            <person name="Wu L."/>
            <person name="Ma J."/>
        </authorList>
    </citation>
    <scope>NUCLEOTIDE SEQUENCE [LARGE SCALE GENOMIC DNA]</scope>
    <source>
        <strain evidence="2">KCTC 42730</strain>
    </source>
</reference>